<accession>K9U3F8</accession>
<dbReference type="InParanoid" id="K9U3F8"/>
<dbReference type="RefSeq" id="WP_015155722.1">
    <property type="nucleotide sequence ID" value="NC_019695.1"/>
</dbReference>
<dbReference type="NCBIfam" id="TIGR01901">
    <property type="entry name" value="adhes_NPXG"/>
    <property type="match status" value="1"/>
</dbReference>
<keyword evidence="2" id="KW-0732">Signal</keyword>
<dbReference type="AlphaFoldDB" id="K9U3F8"/>
<feature type="signal peptide" evidence="2">
    <location>
        <begin position="1"/>
        <end position="25"/>
    </location>
</feature>
<protein>
    <submittedName>
        <fullName evidence="4">Filamentous hemagglutinin family outer membrane protein</fullName>
    </submittedName>
</protein>
<dbReference type="InterPro" id="IPR012334">
    <property type="entry name" value="Pectin_lyas_fold"/>
</dbReference>
<gene>
    <name evidence="4" type="ORF">Chro_3743</name>
</gene>
<dbReference type="SMART" id="SM00912">
    <property type="entry name" value="Haemagg_act"/>
    <property type="match status" value="1"/>
</dbReference>
<dbReference type="Gene3D" id="2.160.20.10">
    <property type="entry name" value="Single-stranded right-handed beta-helix, Pectin lyase-like"/>
    <property type="match status" value="3"/>
</dbReference>
<dbReference type="KEGG" id="cthe:Chro_3743"/>
<dbReference type="eggNOG" id="COG3210">
    <property type="taxonomic scope" value="Bacteria"/>
</dbReference>
<evidence type="ECO:0000256" key="1">
    <source>
        <dbReference type="SAM" id="MobiDB-lite"/>
    </source>
</evidence>
<evidence type="ECO:0000313" key="5">
    <source>
        <dbReference type="Proteomes" id="UP000010384"/>
    </source>
</evidence>
<dbReference type="SUPFAM" id="SSF51126">
    <property type="entry name" value="Pectin lyase-like"/>
    <property type="match status" value="4"/>
</dbReference>
<dbReference type="Pfam" id="PF05860">
    <property type="entry name" value="TPS"/>
    <property type="match status" value="1"/>
</dbReference>
<dbReference type="InterPro" id="IPR008638">
    <property type="entry name" value="FhaB/CdiA-like_TPS"/>
</dbReference>
<sequence>MTRYCQHWCCRLGLASWLVISGAIAFSGNNTLAQLTPDTTLGSENSTVTSTGAVDSINGGATRGTNLFHSFGEFNVEEGRAAYFNNPAGIENILSRITGANPSNIFGTLGVVGGNANLFLINPNGIIFGANARLDVGGSFVGTTANAIGFGNQGFFSATNPSNPSLLTVNPSALLFNQIRAASIKNNSVADSGLNPSSEFTATGLRVPDGKSLLFVGSDLNLNGGGLYAFGGRVELGGLAGTGTVGLNGDGNNLSLSFPDNVEKSDVSLSNGARANVRAGNGGSIAINAQNLEMTERSSLYAGIESGLGSDNSKAGNISVNATGAINLNNRSSIANQVLAEANGQGGDVSISASTLKVEGGAQIGATTLGGGKAGNLKVIADTVQLAGRANDRVGSVLSAQADLNSTGDAGNLTINTRQLLVRDGAQISTGTFGTGKAGDLTVNATDSVQLIGSFAGDRIPIPSGLFTEAVQNLSKDAGNLTINTRQLLVRDGAVVSSATFGTGKAADLTVNATDSVQLIGTSIYGPFSSSLTAQADLNSTGDAGDLTINTRQLLVRDGANVSSTTFGAGKGGDLTVNATDSVQLIGESTNGQLPSGLNTQARRNSTGDAGNLTINTRQLLVRDGAEGSSTTFGAGKGGDLTVNATDSVQLIGESTNGQLPSGLNTQARRNSTGDAGNLTINTRQLLVRDGAEGSSTTFGAGKGGDLTVNATDFVQLIGESTDGQFGSSLTATTRQVATGNAGSLTINTDELLIQDGAEATVSSFGEGVAGNFGITARSVRLDKGKVIAQARSGNGGSLKLDIADLLLMRHGSEISTTAGTAQKGGNGGNIDLDSEFIIAVPEENSDITANAFSGSGGKVRINATGVFGIAPISRKDLERLRPNDLDPRHLPTNEIIAISQQNPSLSGTVDLNTPNIEPNSGLVSLPVVPVDTQVSQACTPGGSQQQSEFVVTGRGGLPQNPGEALNTDAIQVDLVTLAPEVNQSTTTAVSTSPTSPTPTPIVEAQGWAIAANGEVILTANANTVTPHNSWQNTANCRS</sequence>
<proteinExistence type="predicted"/>
<organism evidence="4 5">
    <name type="scientific">Chroococcidiopsis thermalis (strain PCC 7203)</name>
    <dbReference type="NCBI Taxonomy" id="251229"/>
    <lineage>
        <taxon>Bacteria</taxon>
        <taxon>Bacillati</taxon>
        <taxon>Cyanobacteriota</taxon>
        <taxon>Cyanophyceae</taxon>
        <taxon>Chroococcidiopsidales</taxon>
        <taxon>Chroococcidiopsidaceae</taxon>
        <taxon>Chroococcidiopsis</taxon>
    </lineage>
</organism>
<dbReference type="PATRIC" id="fig|251229.3.peg.4366"/>
<dbReference type="OrthoDB" id="502085at2"/>
<feature type="region of interest" description="Disordered" evidence="1">
    <location>
        <begin position="588"/>
        <end position="611"/>
    </location>
</feature>
<feature type="chain" id="PRO_5003936904" evidence="2">
    <location>
        <begin position="26"/>
        <end position="1039"/>
    </location>
</feature>
<reference evidence="4 5" key="1">
    <citation type="submission" date="2012-06" db="EMBL/GenBank/DDBJ databases">
        <title>Finished chromosome of genome of Chroococcidiopsis thermalis PCC 7203.</title>
        <authorList>
            <consortium name="US DOE Joint Genome Institute"/>
            <person name="Gugger M."/>
            <person name="Coursin T."/>
            <person name="Rippka R."/>
            <person name="Tandeau De Marsac N."/>
            <person name="Huntemann M."/>
            <person name="Wei C.-L."/>
            <person name="Han J."/>
            <person name="Detter J.C."/>
            <person name="Han C."/>
            <person name="Tapia R."/>
            <person name="Davenport K."/>
            <person name="Daligault H."/>
            <person name="Erkkila T."/>
            <person name="Gu W."/>
            <person name="Munk A.C.C."/>
            <person name="Teshima H."/>
            <person name="Xu Y."/>
            <person name="Chain P."/>
            <person name="Chen A."/>
            <person name="Krypides N."/>
            <person name="Mavromatis K."/>
            <person name="Markowitz V."/>
            <person name="Szeto E."/>
            <person name="Ivanova N."/>
            <person name="Mikhailova N."/>
            <person name="Ovchinnikova G."/>
            <person name="Pagani I."/>
            <person name="Pati A."/>
            <person name="Goodwin L."/>
            <person name="Peters L."/>
            <person name="Pitluck S."/>
            <person name="Woyke T."/>
            <person name="Kerfeld C."/>
        </authorList>
    </citation>
    <scope>NUCLEOTIDE SEQUENCE [LARGE SCALE GENOMIC DNA]</scope>
    <source>
        <strain evidence="4 5">PCC 7203</strain>
    </source>
</reference>
<dbReference type="STRING" id="251229.Chro_3743"/>
<evidence type="ECO:0000313" key="4">
    <source>
        <dbReference type="EMBL" id="AFY89178.1"/>
    </source>
</evidence>
<evidence type="ECO:0000259" key="3">
    <source>
        <dbReference type="SMART" id="SM00912"/>
    </source>
</evidence>
<dbReference type="InterPro" id="IPR011050">
    <property type="entry name" value="Pectin_lyase_fold/virulence"/>
</dbReference>
<feature type="domain" description="Filamentous haemagglutinin FhaB/tRNA nuclease CdiA-like TPS" evidence="3">
    <location>
        <begin position="36"/>
        <end position="151"/>
    </location>
</feature>
<dbReference type="Proteomes" id="UP000010384">
    <property type="component" value="Chromosome"/>
</dbReference>
<dbReference type="HOGENOM" id="CLU_001325_1_0_3"/>
<name>K9U3F8_CHRTP</name>
<dbReference type="EMBL" id="CP003597">
    <property type="protein sequence ID" value="AFY89178.1"/>
    <property type="molecule type" value="Genomic_DNA"/>
</dbReference>
<keyword evidence="5" id="KW-1185">Reference proteome</keyword>
<evidence type="ECO:0000256" key="2">
    <source>
        <dbReference type="SAM" id="SignalP"/>
    </source>
</evidence>